<sequence length="118" mass="13175">LTHYLKDEALQEIPVWQMIAAPAEQLRARADAWMARIDQGEVIPGNSTVGGGSLPEEILPTWLLALAVKHPNAFTSHLRKADPPIIARVENDRVVLDPRTVLREQEEALLEALEKLLK</sequence>
<dbReference type="AlphaFoldDB" id="X0WI42"/>
<evidence type="ECO:0008006" key="4">
    <source>
        <dbReference type="Google" id="ProtNLM"/>
    </source>
</evidence>
<dbReference type="Pfam" id="PF03841">
    <property type="entry name" value="SelA"/>
    <property type="match status" value="1"/>
</dbReference>
<dbReference type="Gene3D" id="3.90.1150.180">
    <property type="match status" value="1"/>
</dbReference>
<gene>
    <name evidence="3" type="ORF">S01H1_62817</name>
</gene>
<dbReference type="EMBL" id="BARS01041289">
    <property type="protein sequence ID" value="GAG30634.1"/>
    <property type="molecule type" value="Genomic_DNA"/>
</dbReference>
<evidence type="ECO:0000256" key="2">
    <source>
        <dbReference type="ARBA" id="ARBA00022898"/>
    </source>
</evidence>
<proteinExistence type="predicted"/>
<dbReference type="InterPro" id="IPR018319">
    <property type="entry name" value="SelA-like"/>
</dbReference>
<evidence type="ECO:0000256" key="1">
    <source>
        <dbReference type="ARBA" id="ARBA00001933"/>
    </source>
</evidence>
<comment type="caution">
    <text evidence="3">The sequence shown here is derived from an EMBL/GenBank/DDBJ whole genome shotgun (WGS) entry which is preliminary data.</text>
</comment>
<dbReference type="PANTHER" id="PTHR32328:SF0">
    <property type="entry name" value="L-SERYL-TRNA(SEC) SELENIUM TRANSFERASE"/>
    <property type="match status" value="1"/>
</dbReference>
<comment type="cofactor">
    <cofactor evidence="1">
        <name>pyridoxal 5'-phosphate</name>
        <dbReference type="ChEBI" id="CHEBI:597326"/>
    </cofactor>
</comment>
<dbReference type="PANTHER" id="PTHR32328">
    <property type="entry name" value="L-SERYL-TRNA(SEC) SELENIUM TRANSFERASE"/>
    <property type="match status" value="1"/>
</dbReference>
<dbReference type="GO" id="GO:0004125">
    <property type="term" value="F:L-seryl-tRNA(Sec) selenium transferase activity"/>
    <property type="evidence" value="ECO:0007669"/>
    <property type="project" value="TreeGrafter"/>
</dbReference>
<reference evidence="3" key="1">
    <citation type="journal article" date="2014" name="Front. Microbiol.">
        <title>High frequency of phylogenetically diverse reductive dehalogenase-homologous genes in deep subseafloor sedimentary metagenomes.</title>
        <authorList>
            <person name="Kawai M."/>
            <person name="Futagami T."/>
            <person name="Toyoda A."/>
            <person name="Takaki Y."/>
            <person name="Nishi S."/>
            <person name="Hori S."/>
            <person name="Arai W."/>
            <person name="Tsubouchi T."/>
            <person name="Morono Y."/>
            <person name="Uchiyama I."/>
            <person name="Ito T."/>
            <person name="Fujiyama A."/>
            <person name="Inagaki F."/>
            <person name="Takami H."/>
        </authorList>
    </citation>
    <scope>NUCLEOTIDE SEQUENCE</scope>
    <source>
        <strain evidence="3">Expedition CK06-06</strain>
    </source>
</reference>
<name>X0WI42_9ZZZZ</name>
<feature type="non-terminal residue" evidence="3">
    <location>
        <position position="1"/>
    </location>
</feature>
<keyword evidence="2" id="KW-0663">Pyridoxal phosphate</keyword>
<protein>
    <recommendedName>
        <fullName evidence="4">L-seryl-tRNA selenium transferase N-terminal domain-containing protein</fullName>
    </recommendedName>
</protein>
<accession>X0WI42</accession>
<organism evidence="3">
    <name type="scientific">marine sediment metagenome</name>
    <dbReference type="NCBI Taxonomy" id="412755"/>
    <lineage>
        <taxon>unclassified sequences</taxon>
        <taxon>metagenomes</taxon>
        <taxon>ecological metagenomes</taxon>
    </lineage>
</organism>
<evidence type="ECO:0000313" key="3">
    <source>
        <dbReference type="EMBL" id="GAG30634.1"/>
    </source>
</evidence>